<evidence type="ECO:0000256" key="1">
    <source>
        <dbReference type="SAM" id="Phobius"/>
    </source>
</evidence>
<dbReference type="RefSeq" id="WP_202954148.1">
    <property type="nucleotide sequence ID" value="NZ_JAPCID010000013.1"/>
</dbReference>
<dbReference type="Proteomes" id="UP001147700">
    <property type="component" value="Unassembled WGS sequence"/>
</dbReference>
<reference evidence="2" key="1">
    <citation type="submission" date="2022-10" db="EMBL/GenBank/DDBJ databases">
        <title>The WGS of Solirubrobacter sp. CPCC 204708.</title>
        <authorList>
            <person name="Jiang Z."/>
        </authorList>
    </citation>
    <scope>NUCLEOTIDE SEQUENCE</scope>
    <source>
        <strain evidence="2">CPCC 204708</strain>
    </source>
</reference>
<gene>
    <name evidence="2" type="ORF">OJ962_11215</name>
</gene>
<feature type="transmembrane region" description="Helical" evidence="1">
    <location>
        <begin position="40"/>
        <end position="62"/>
    </location>
</feature>
<feature type="transmembrane region" description="Helical" evidence="1">
    <location>
        <begin position="98"/>
        <end position="123"/>
    </location>
</feature>
<keyword evidence="1" id="KW-0812">Transmembrane</keyword>
<keyword evidence="1" id="KW-1133">Transmembrane helix</keyword>
<proteinExistence type="predicted"/>
<accession>A0ABT4RHP0</accession>
<protein>
    <submittedName>
        <fullName evidence="2">Uncharacterized protein</fullName>
    </submittedName>
</protein>
<feature type="transmembrane region" description="Helical" evidence="1">
    <location>
        <begin position="69"/>
        <end position="86"/>
    </location>
</feature>
<name>A0ABT4RHP0_9ACTN</name>
<evidence type="ECO:0000313" key="2">
    <source>
        <dbReference type="EMBL" id="MDA0138072.1"/>
    </source>
</evidence>
<evidence type="ECO:0000313" key="3">
    <source>
        <dbReference type="Proteomes" id="UP001147700"/>
    </source>
</evidence>
<comment type="caution">
    <text evidence="2">The sequence shown here is derived from an EMBL/GenBank/DDBJ whole genome shotgun (WGS) entry which is preliminary data.</text>
</comment>
<keyword evidence="3" id="KW-1185">Reference proteome</keyword>
<sequence length="163" mass="17107">MRIAMRVLVGLSLPALAFGWLTSARLLEPPAVEPLTAAGAFALAGLLGAVVAGVAATFRALLTGRPVGLLGLSATGVAGLVLYVEAVRHVEGNLAVDVWPYVLFAWAEYFGGALALVVLVRALAGLWSMPELPMLPRRATIVALLLISALPAAHEAHRPWTWI</sequence>
<keyword evidence="1" id="KW-0472">Membrane</keyword>
<organism evidence="2 3">
    <name type="scientific">Solirubrobacter deserti</name>
    <dbReference type="NCBI Taxonomy" id="2282478"/>
    <lineage>
        <taxon>Bacteria</taxon>
        <taxon>Bacillati</taxon>
        <taxon>Actinomycetota</taxon>
        <taxon>Thermoleophilia</taxon>
        <taxon>Solirubrobacterales</taxon>
        <taxon>Solirubrobacteraceae</taxon>
        <taxon>Solirubrobacter</taxon>
    </lineage>
</organism>
<dbReference type="EMBL" id="JAPCID010000013">
    <property type="protein sequence ID" value="MDA0138072.1"/>
    <property type="molecule type" value="Genomic_DNA"/>
</dbReference>